<comment type="similarity">
    <text evidence="1">Belongs to the nitroreductase family.</text>
</comment>
<evidence type="ECO:0000313" key="4">
    <source>
        <dbReference type="EMBL" id="MXN64094.1"/>
    </source>
</evidence>
<dbReference type="Proteomes" id="UP000433101">
    <property type="component" value="Unassembled WGS sequence"/>
</dbReference>
<evidence type="ECO:0000313" key="5">
    <source>
        <dbReference type="Proteomes" id="UP000433101"/>
    </source>
</evidence>
<organism evidence="4 5">
    <name type="scientific">Stappia sediminis</name>
    <dbReference type="NCBI Taxonomy" id="2692190"/>
    <lineage>
        <taxon>Bacteria</taxon>
        <taxon>Pseudomonadati</taxon>
        <taxon>Pseudomonadota</taxon>
        <taxon>Alphaproteobacteria</taxon>
        <taxon>Hyphomicrobiales</taxon>
        <taxon>Stappiaceae</taxon>
        <taxon>Stappia</taxon>
    </lineage>
</organism>
<evidence type="ECO:0000256" key="1">
    <source>
        <dbReference type="ARBA" id="ARBA00007118"/>
    </source>
</evidence>
<keyword evidence="2" id="KW-0560">Oxidoreductase</keyword>
<dbReference type="CDD" id="cd02138">
    <property type="entry name" value="TdsD-like"/>
    <property type="match status" value="1"/>
</dbReference>
<dbReference type="RefSeq" id="WP_160774354.1">
    <property type="nucleotide sequence ID" value="NZ_WUMV01000002.1"/>
</dbReference>
<dbReference type="Pfam" id="PF00881">
    <property type="entry name" value="Nitroreductase"/>
    <property type="match status" value="2"/>
</dbReference>
<protein>
    <submittedName>
        <fullName evidence="4">Nitroreductase</fullName>
    </submittedName>
</protein>
<proteinExistence type="inferred from homology"/>
<dbReference type="PANTHER" id="PTHR43673:SF10">
    <property type="entry name" value="NADH DEHYDROGENASE_NAD(P)H NITROREDUCTASE XCC3605-RELATED"/>
    <property type="match status" value="1"/>
</dbReference>
<dbReference type="PANTHER" id="PTHR43673">
    <property type="entry name" value="NAD(P)H NITROREDUCTASE YDGI-RELATED"/>
    <property type="match status" value="1"/>
</dbReference>
<keyword evidence="5" id="KW-1185">Reference proteome</keyword>
<evidence type="ECO:0000259" key="3">
    <source>
        <dbReference type="Pfam" id="PF00881"/>
    </source>
</evidence>
<sequence>MSYRIADHPIEPLFLERRSPRAFDGSELAESYLFSLIEAARWAPSAYNYQPWRFLYARRGDENWQDFLDLLVPFNAEWAQNASALIFVLSDTLLQRDAQGKASPLRTHSLDTGAAWAQLALQAVRLGLHARGMAGVDFERARDVLNVPERFHIEMAVAIGRETDPESLPEHLHKKSEETIRKPLSDIAFSGRFPLAG</sequence>
<dbReference type="InterPro" id="IPR029479">
    <property type="entry name" value="Nitroreductase"/>
</dbReference>
<dbReference type="InterPro" id="IPR000415">
    <property type="entry name" value="Nitroreductase-like"/>
</dbReference>
<feature type="domain" description="Nitroreductase" evidence="3">
    <location>
        <begin position="16"/>
        <end position="62"/>
    </location>
</feature>
<dbReference type="SUPFAM" id="SSF55469">
    <property type="entry name" value="FMN-dependent nitroreductase-like"/>
    <property type="match status" value="1"/>
</dbReference>
<accession>A0A7X3S6P9</accession>
<comment type="caution">
    <text evidence="4">The sequence shown here is derived from an EMBL/GenBank/DDBJ whole genome shotgun (WGS) entry which is preliminary data.</text>
</comment>
<name>A0A7X3S6P9_9HYPH</name>
<feature type="domain" description="Nitroreductase" evidence="3">
    <location>
        <begin position="73"/>
        <end position="161"/>
    </location>
</feature>
<dbReference type="AlphaFoldDB" id="A0A7X3S6P9"/>
<evidence type="ECO:0000256" key="2">
    <source>
        <dbReference type="ARBA" id="ARBA00023002"/>
    </source>
</evidence>
<dbReference type="GO" id="GO:0016491">
    <property type="term" value="F:oxidoreductase activity"/>
    <property type="evidence" value="ECO:0007669"/>
    <property type="project" value="UniProtKB-KW"/>
</dbReference>
<reference evidence="4 5" key="1">
    <citation type="submission" date="2019-12" db="EMBL/GenBank/DDBJ databases">
        <authorList>
            <person name="Li M."/>
        </authorList>
    </citation>
    <scope>NUCLEOTIDE SEQUENCE [LARGE SCALE GENOMIC DNA]</scope>
    <source>
        <strain evidence="4 5">GBMRC 2046</strain>
    </source>
</reference>
<gene>
    <name evidence="4" type="ORF">GR183_04195</name>
</gene>
<dbReference type="Gene3D" id="3.40.109.10">
    <property type="entry name" value="NADH Oxidase"/>
    <property type="match status" value="1"/>
</dbReference>
<dbReference type="EMBL" id="WUMV01000002">
    <property type="protein sequence ID" value="MXN64094.1"/>
    <property type="molecule type" value="Genomic_DNA"/>
</dbReference>